<feature type="region of interest" description="Disordered" evidence="11">
    <location>
        <begin position="864"/>
        <end position="1195"/>
    </location>
</feature>
<evidence type="ECO:0000256" key="11">
    <source>
        <dbReference type="SAM" id="MobiDB-lite"/>
    </source>
</evidence>
<feature type="compositionally biased region" description="Basic and acidic residues" evidence="11">
    <location>
        <begin position="864"/>
        <end position="933"/>
    </location>
</feature>
<feature type="transmembrane region" description="Helical" evidence="12">
    <location>
        <begin position="339"/>
        <end position="355"/>
    </location>
</feature>
<feature type="transmembrane region" description="Helical" evidence="12">
    <location>
        <begin position="423"/>
        <end position="445"/>
    </location>
</feature>
<feature type="compositionally biased region" description="Basic and acidic residues" evidence="11">
    <location>
        <begin position="799"/>
        <end position="809"/>
    </location>
</feature>
<keyword evidence="5 12" id="KW-0812">Transmembrane</keyword>
<evidence type="ECO:0000256" key="4">
    <source>
        <dbReference type="ARBA" id="ARBA00022449"/>
    </source>
</evidence>
<evidence type="ECO:0000256" key="12">
    <source>
        <dbReference type="SAM" id="Phobius"/>
    </source>
</evidence>
<feature type="transmembrane region" description="Helical" evidence="12">
    <location>
        <begin position="296"/>
        <end position="318"/>
    </location>
</feature>
<organism evidence="14 15">
    <name type="scientific">Microbotryum saponariae</name>
    <dbReference type="NCBI Taxonomy" id="289078"/>
    <lineage>
        <taxon>Eukaryota</taxon>
        <taxon>Fungi</taxon>
        <taxon>Dikarya</taxon>
        <taxon>Basidiomycota</taxon>
        <taxon>Pucciniomycotina</taxon>
        <taxon>Microbotryomycetes</taxon>
        <taxon>Microbotryales</taxon>
        <taxon>Microbotryaceae</taxon>
        <taxon>Microbotryum</taxon>
    </lineage>
</organism>
<feature type="region of interest" description="Disordered" evidence="11">
    <location>
        <begin position="55"/>
        <end position="91"/>
    </location>
</feature>
<feature type="compositionally biased region" description="Low complexity" evidence="11">
    <location>
        <begin position="726"/>
        <end position="739"/>
    </location>
</feature>
<feature type="transmembrane region" description="Helical" evidence="12">
    <location>
        <begin position="168"/>
        <end position="186"/>
    </location>
</feature>
<evidence type="ECO:0000256" key="2">
    <source>
        <dbReference type="ARBA" id="ARBA00005248"/>
    </source>
</evidence>
<feature type="region of interest" description="Disordered" evidence="11">
    <location>
        <begin position="573"/>
        <end position="765"/>
    </location>
</feature>
<comment type="similarity">
    <text evidence="2">Belongs to the fungal Na(+)/H(+) exchanger family.</text>
</comment>
<evidence type="ECO:0000256" key="9">
    <source>
        <dbReference type="ARBA" id="ARBA00023136"/>
    </source>
</evidence>
<dbReference type="GO" id="GO:0120029">
    <property type="term" value="P:proton export across plasma membrane"/>
    <property type="evidence" value="ECO:0007669"/>
    <property type="project" value="InterPro"/>
</dbReference>
<accession>A0A2X0NAB6</accession>
<feature type="compositionally biased region" description="Basic and acidic residues" evidence="11">
    <location>
        <begin position="1055"/>
        <end position="1069"/>
    </location>
</feature>
<dbReference type="STRING" id="289078.A0A2X0NAB6"/>
<dbReference type="Pfam" id="PF00999">
    <property type="entry name" value="Na_H_Exchanger"/>
    <property type="match status" value="1"/>
</dbReference>
<feature type="compositionally biased region" description="Basic and acidic residues" evidence="11">
    <location>
        <begin position="633"/>
        <end position="652"/>
    </location>
</feature>
<proteinExistence type="inferred from homology"/>
<dbReference type="InterPro" id="IPR006153">
    <property type="entry name" value="Cation/H_exchanger_TM"/>
</dbReference>
<feature type="transmembrane region" description="Helical" evidence="12">
    <location>
        <begin position="193"/>
        <end position="216"/>
    </location>
</feature>
<keyword evidence="3" id="KW-0813">Transport</keyword>
<evidence type="ECO:0000256" key="7">
    <source>
        <dbReference type="ARBA" id="ARBA00023053"/>
    </source>
</evidence>
<feature type="compositionally biased region" description="Pro residues" evidence="11">
    <location>
        <begin position="1112"/>
        <end position="1122"/>
    </location>
</feature>
<feature type="compositionally biased region" description="Basic and acidic residues" evidence="11">
    <location>
        <begin position="670"/>
        <end position="712"/>
    </location>
</feature>
<feature type="transmembrane region" description="Helical" evidence="12">
    <location>
        <begin position="496"/>
        <end position="521"/>
    </location>
</feature>
<dbReference type="GO" id="GO:0005886">
    <property type="term" value="C:plasma membrane"/>
    <property type="evidence" value="ECO:0007669"/>
    <property type="project" value="InterPro"/>
</dbReference>
<dbReference type="Proteomes" id="UP000249723">
    <property type="component" value="Unassembled WGS sequence"/>
</dbReference>
<dbReference type="GO" id="GO:0030007">
    <property type="term" value="P:intracellular potassium ion homeostasis"/>
    <property type="evidence" value="ECO:0007669"/>
    <property type="project" value="TreeGrafter"/>
</dbReference>
<dbReference type="GO" id="GO:0015385">
    <property type="term" value="F:sodium:proton antiporter activity"/>
    <property type="evidence" value="ECO:0007669"/>
    <property type="project" value="InterPro"/>
</dbReference>
<keyword evidence="10" id="KW-0739">Sodium transport</keyword>
<keyword evidence="6 12" id="KW-1133">Transmembrane helix</keyword>
<evidence type="ECO:0000313" key="15">
    <source>
        <dbReference type="Proteomes" id="UP000249723"/>
    </source>
</evidence>
<keyword evidence="4" id="KW-0050">Antiport</keyword>
<feature type="transmembrane region" description="Helical" evidence="12">
    <location>
        <begin position="98"/>
        <end position="117"/>
    </location>
</feature>
<dbReference type="GO" id="GO:0042391">
    <property type="term" value="P:regulation of membrane potential"/>
    <property type="evidence" value="ECO:0007669"/>
    <property type="project" value="InterPro"/>
</dbReference>
<dbReference type="EMBL" id="FMWP01000095">
    <property type="protein sequence ID" value="SCZ98440.1"/>
    <property type="molecule type" value="Genomic_DNA"/>
</dbReference>
<keyword evidence="15" id="KW-1185">Reference proteome</keyword>
<evidence type="ECO:0000256" key="8">
    <source>
        <dbReference type="ARBA" id="ARBA00023065"/>
    </source>
</evidence>
<gene>
    <name evidence="14" type="ORF">BZ3500_MVSOF-1268-A1-R1_CHR3-2G06371</name>
</gene>
<keyword evidence="7" id="KW-0915">Sodium</keyword>
<sequence>MTGFTPAHGDPSNITSFQGAGTAEEAEHELYQIVPEVSACSSQWFEDRLGPDDRYRRSSASLGLDHDSTTDSRSEPDPRRAHPETDNDVRAPPDQVNIVHLAITLLSIFVTFFGLFSGFVKERLYVGEAIIATGFGVAFSGYGAGVFAPRSWSSGHHFDDLTLELTRIVIALSVFAVGVELPKAYILRHWRSLSMLLGPIMLLGWMVSAALMFAIIPGLEFLPALVIAAGVTPTDPILASSVVGKGKFAQEHVPAHIRHILQAESGCNDGAAFPFLYLALFLLLRGHHTIGEAIGWWALLVLLYQIVLGCVIGAAVGIAARKLLKFSKRRELIDRESMVAMYVALALLVTGLTTLAGSDDLLAAFACGTAFAWDDWFTESIEESNFSSTIDLLANCAIFIYLGATMPFAAWSDEMLTLTVWRLVLLSLGILTLRRLPAIFALQWWIPDIKTRREALFAGHFGPMGVGAIFISTLAAAKLPTPTVPPENSLDLLALIIQPVTYFIVLSSILIHGLTISFFTLGRRVHSRVASFSRTLTSASRDSRGGLSRNAPVMAEEPAWMSRVKRAQRGEDIIINRDDDLEPTSMAEKGLGGSSSSEFGSNSLEKAPVGDGSDPEDGRGDVSRMRLASMENDLGRGEVDGERRRSLEDESHGISLDEEDLTRTARIKKKMEQENDDHPRKNILEHVSEDGSRSGSRDASLDRSDRGRRQSAERPQGAEMGRSSEAAAGKRGSFSFGSSKDSKSPSRPPLRQKDSAREARYCSKNVTQTWQQGRKIIIDRNDGAEVEVIDLDATPDALEKSARNDRHEILTVPQGAIEREKEKMPVGDQTPQQHEESAVQRVAQAMLRSRSMLATATAKLYKEEPNLSAEEKERRRKEKLEKDAWCRKEQHYPEIPAAKRRETQEWPEGEKVVVEHTDGTVDVRDMTEEEKNRRITKHLGALRALGHPIEALEGRGKRRSPAPTASPSLRAEEEERDPSALWGRPIQGPGPASSSSSSPRTRNGQQHSSNSPARSETPPPVARKPNTGFALERTGRLDPDSEEEAASEDEDDARDDDRTATTTRERPESNSKSGGAFKSVKGIFGLGSSKRSASPPPAPRPVITRIDVAPALPRPPSPPPPPSKDDPVSSQMAFLRSPGHSPTTPISASTIRFADASRPMRDGAGPSSGLKPLPTIGNSSALRRNPTQGSSKGAQ</sequence>
<dbReference type="AlphaFoldDB" id="A0A2X0NAB6"/>
<evidence type="ECO:0000256" key="10">
    <source>
        <dbReference type="ARBA" id="ARBA00023201"/>
    </source>
</evidence>
<feature type="compositionally biased region" description="Polar residues" evidence="11">
    <location>
        <begin position="999"/>
        <end position="1014"/>
    </location>
</feature>
<keyword evidence="8" id="KW-0406">Ion transport</keyword>
<feature type="compositionally biased region" description="Basic and acidic residues" evidence="11">
    <location>
        <begin position="64"/>
        <end position="91"/>
    </location>
</feature>
<dbReference type="FunFam" id="1.20.1530.20:FF:000015">
    <property type="entry name" value="Na(+)/H(+) antiporter 2"/>
    <property type="match status" value="1"/>
</dbReference>
<feature type="compositionally biased region" description="Polar residues" evidence="11">
    <location>
        <begin position="1176"/>
        <end position="1195"/>
    </location>
</feature>
<evidence type="ECO:0000256" key="6">
    <source>
        <dbReference type="ARBA" id="ARBA00022989"/>
    </source>
</evidence>
<dbReference type="InterPro" id="IPR004712">
    <property type="entry name" value="Na+/H+_antiporter_fungi"/>
</dbReference>
<feature type="compositionally biased region" description="Polar residues" evidence="11">
    <location>
        <begin position="1140"/>
        <end position="1150"/>
    </location>
</feature>
<reference evidence="15" key="1">
    <citation type="submission" date="2016-10" db="EMBL/GenBank/DDBJ databases">
        <authorList>
            <person name="Jeantristanb JTB J.-T."/>
            <person name="Ricardo R."/>
        </authorList>
    </citation>
    <scope>NUCLEOTIDE SEQUENCE [LARGE SCALE GENOMIC DNA]</scope>
</reference>
<feature type="region of interest" description="Disordered" evidence="11">
    <location>
        <begin position="799"/>
        <end position="840"/>
    </location>
</feature>
<dbReference type="GO" id="GO:0036376">
    <property type="term" value="P:sodium ion export across plasma membrane"/>
    <property type="evidence" value="ECO:0007669"/>
    <property type="project" value="InterPro"/>
</dbReference>
<protein>
    <submittedName>
        <fullName evidence="14">BZ3500_MvSof-1268-A1-R1_Chr3-2g06371 protein</fullName>
    </submittedName>
</protein>
<evidence type="ECO:0000313" key="14">
    <source>
        <dbReference type="EMBL" id="SCZ98440.1"/>
    </source>
</evidence>
<comment type="subcellular location">
    <subcellularLocation>
        <location evidence="1">Membrane</location>
        <topology evidence="1">Multi-pass membrane protein</topology>
    </subcellularLocation>
</comment>
<dbReference type="OrthoDB" id="2190219at2759"/>
<feature type="transmembrane region" description="Helical" evidence="12">
    <location>
        <begin position="265"/>
        <end position="284"/>
    </location>
</feature>
<evidence type="ECO:0000256" key="1">
    <source>
        <dbReference type="ARBA" id="ARBA00004141"/>
    </source>
</evidence>
<keyword evidence="9 12" id="KW-0472">Membrane</keyword>
<dbReference type="PANTHER" id="PTHR31382:SF4">
    <property type="entry name" value="NA(+)_H(+) ANTIPORTER"/>
    <property type="match status" value="1"/>
</dbReference>
<feature type="transmembrane region" description="Helical" evidence="12">
    <location>
        <begin position="222"/>
        <end position="244"/>
    </location>
</feature>
<feature type="transmembrane region" description="Helical" evidence="12">
    <location>
        <begin position="129"/>
        <end position="148"/>
    </location>
</feature>
<feature type="compositionally biased region" description="Low complexity" evidence="11">
    <location>
        <begin position="594"/>
        <end position="605"/>
    </location>
</feature>
<feature type="compositionally biased region" description="Basic and acidic residues" evidence="11">
    <location>
        <begin position="751"/>
        <end position="761"/>
    </location>
</feature>
<feature type="transmembrane region" description="Helical" evidence="12">
    <location>
        <begin position="457"/>
        <end position="476"/>
    </location>
</feature>
<feature type="region of interest" description="Disordered" evidence="11">
    <location>
        <begin position="1"/>
        <end position="25"/>
    </location>
</feature>
<evidence type="ECO:0000259" key="13">
    <source>
        <dbReference type="Pfam" id="PF00999"/>
    </source>
</evidence>
<evidence type="ECO:0000256" key="3">
    <source>
        <dbReference type="ARBA" id="ARBA00022448"/>
    </source>
</evidence>
<dbReference type="PANTHER" id="PTHR31382">
    <property type="entry name" value="NA(+)/H(+) ANTIPORTER"/>
    <property type="match status" value="1"/>
</dbReference>
<feature type="compositionally biased region" description="Acidic residues" evidence="11">
    <location>
        <begin position="1040"/>
        <end position="1054"/>
    </location>
</feature>
<feature type="domain" description="Cation/H+ exchanger transmembrane" evidence="13">
    <location>
        <begin position="112"/>
        <end position="519"/>
    </location>
</feature>
<name>A0A2X0NAB6_9BASI</name>
<feature type="transmembrane region" description="Helical" evidence="12">
    <location>
        <begin position="390"/>
        <end position="411"/>
    </location>
</feature>
<evidence type="ECO:0000256" key="5">
    <source>
        <dbReference type="ARBA" id="ARBA00022692"/>
    </source>
</evidence>